<dbReference type="InterPro" id="IPR024171">
    <property type="entry name" value="SRK-like_kinase"/>
</dbReference>
<evidence type="ECO:0000259" key="16">
    <source>
        <dbReference type="PROSITE" id="PS50927"/>
    </source>
</evidence>
<dbReference type="InterPro" id="IPR008271">
    <property type="entry name" value="Ser/Thr_kinase_AS"/>
</dbReference>
<evidence type="ECO:0000256" key="1">
    <source>
        <dbReference type="ARBA" id="ARBA00022527"/>
    </source>
</evidence>
<keyword evidence="5 11" id="KW-0418">Kinase</keyword>
<dbReference type="EMBL" id="JAUIZM010000003">
    <property type="protein sequence ID" value="KAK1391729.1"/>
    <property type="molecule type" value="Genomic_DNA"/>
</dbReference>
<evidence type="ECO:0000256" key="6">
    <source>
        <dbReference type="ARBA" id="ARBA00022840"/>
    </source>
</evidence>
<dbReference type="SUPFAM" id="SSF51110">
    <property type="entry name" value="alpha-D-mannose-specific plant lectins"/>
    <property type="match status" value="1"/>
</dbReference>
<reference evidence="18" key="1">
    <citation type="submission" date="2023-02" db="EMBL/GenBank/DDBJ databases">
        <title>Genome of toxic invasive species Heracleum sosnowskyi carries increased number of genes despite the absence of recent whole-genome duplications.</title>
        <authorList>
            <person name="Schelkunov M."/>
            <person name="Shtratnikova V."/>
            <person name="Makarenko M."/>
            <person name="Klepikova A."/>
            <person name="Omelchenko D."/>
            <person name="Novikova G."/>
            <person name="Obukhova E."/>
            <person name="Bogdanov V."/>
            <person name="Penin A."/>
            <person name="Logacheva M."/>
        </authorList>
    </citation>
    <scope>NUCLEOTIDE SEQUENCE</scope>
    <source>
        <strain evidence="18">Hsosn_3</strain>
        <tissue evidence="18">Leaf</tissue>
    </source>
</reference>
<keyword evidence="18" id="KW-0675">Receptor</keyword>
<evidence type="ECO:0000256" key="4">
    <source>
        <dbReference type="ARBA" id="ARBA00022741"/>
    </source>
</evidence>
<dbReference type="PIRSF" id="PIRSF000641">
    <property type="entry name" value="SRK"/>
    <property type="match status" value="1"/>
</dbReference>
<evidence type="ECO:0000256" key="10">
    <source>
        <dbReference type="ARBA" id="ARBA00048679"/>
    </source>
</evidence>
<dbReference type="PROSITE" id="PS50011">
    <property type="entry name" value="PROTEIN_KINASE_DOM"/>
    <property type="match status" value="1"/>
</dbReference>
<evidence type="ECO:0000259" key="17">
    <source>
        <dbReference type="PROSITE" id="PS50948"/>
    </source>
</evidence>
<dbReference type="SMART" id="SM00220">
    <property type="entry name" value="S_TKc"/>
    <property type="match status" value="1"/>
</dbReference>
<comment type="caution">
    <text evidence="12">Lacks conserved residue(s) required for the propagation of feature annotation.</text>
</comment>
<dbReference type="SMART" id="SM00473">
    <property type="entry name" value="PAN_AP"/>
    <property type="match status" value="1"/>
</dbReference>
<dbReference type="InterPro" id="IPR000858">
    <property type="entry name" value="S_locus_glycoprot_dom"/>
</dbReference>
<dbReference type="GO" id="GO:0005524">
    <property type="term" value="F:ATP binding"/>
    <property type="evidence" value="ECO:0007669"/>
    <property type="project" value="UniProtKB-KW"/>
</dbReference>
<accession>A0AAD8N081</accession>
<dbReference type="InterPro" id="IPR000719">
    <property type="entry name" value="Prot_kinase_dom"/>
</dbReference>
<keyword evidence="4 11" id="KW-0547">Nucleotide-binding</keyword>
<dbReference type="Pfam" id="PF08276">
    <property type="entry name" value="PAN_2"/>
    <property type="match status" value="1"/>
</dbReference>
<dbReference type="PANTHER" id="PTHR32444:SF235">
    <property type="entry name" value="OS01G0783900 PROTEIN"/>
    <property type="match status" value="1"/>
</dbReference>
<dbReference type="CDD" id="cd00028">
    <property type="entry name" value="B_lectin"/>
    <property type="match status" value="1"/>
</dbReference>
<dbReference type="Gene3D" id="3.30.200.20">
    <property type="entry name" value="Phosphorylase Kinase, domain 1"/>
    <property type="match status" value="1"/>
</dbReference>
<keyword evidence="12" id="KW-0245">EGF-like domain</keyword>
<dbReference type="InterPro" id="IPR000742">
    <property type="entry name" value="EGF"/>
</dbReference>
<evidence type="ECO:0000313" key="19">
    <source>
        <dbReference type="Proteomes" id="UP001237642"/>
    </source>
</evidence>
<keyword evidence="7" id="KW-1015">Disulfide bond</keyword>
<evidence type="ECO:0000259" key="14">
    <source>
        <dbReference type="PROSITE" id="PS50011"/>
    </source>
</evidence>
<evidence type="ECO:0000256" key="5">
    <source>
        <dbReference type="ARBA" id="ARBA00022777"/>
    </source>
</evidence>
<proteinExistence type="inferred from homology"/>
<dbReference type="InterPro" id="IPR036426">
    <property type="entry name" value="Bulb-type_lectin_dom_sf"/>
</dbReference>
<keyword evidence="8" id="KW-0325">Glycoprotein</keyword>
<dbReference type="AlphaFoldDB" id="A0AAD8N081"/>
<sequence>MEQTGILLFSIILLIFFSNNSSAVDVLRTNQTIRDGDTIVSANNEFELGFFSPGSSRNWYVGIWFKKISYRTIVWVANRDAPLNNTSGILKIHNKAISLFANATSTKIWSSNSSRFLNNPVAQLLDSGNLVFRDEKDGDPENFVWQSFDYIGDTILPGMKVGTDFVTGLERYVTSWKSVDDPSAGRFVHRIYTHGYPQLTLWDGSELHARTGPWVGNQFSGDPVQKNNRIYYNEFFIDQKEIYYEFNLYNQGSSTPATMLKLTTDGALQRLIWIDQNQEWKIYLTSLVDDCDKYGLCGPYGACDSSRSPRCTCLKGFHPKTPEKWEAADWTDGCVRITPLDCGHGEGFIKYSGVKLPDTRQSWYSLSMDAKECRSMCLKNCTCTAYSNISVKTGGTGCLLWFEELMDMEGYTDDGQDIYLRMPASELDESKRSRVKPRLSILFINKQNNVKMAKRKLKMERRLNSIEEQNLEIPSFEFRRISSATSNFSSDNKIGEGGFGPVYKGSLEDGQLIAVKRLSDNSRQGKDEFKNEVSLIAKLQHRNLVSILGYCIEDGERILIYEYMPNGSLDSFIFSKETSRLANWPTIYNIINGVARGLLYLHQDSKLRIIHRDLKASNVLLDDEMNPKISDFGMARSFGGNQTEANTTRVVGTFGYMPPEYVTDGIFSMKSDVYSFGVLVLEIVSGKKNRFFEHPDHNLNLVGHAWRSFNEGKLEELIDRTKYVICGANAEQ</sequence>
<feature type="signal peptide" evidence="13">
    <location>
        <begin position="1"/>
        <end position="23"/>
    </location>
</feature>
<comment type="catalytic activity">
    <reaction evidence="9 11">
        <text>L-threonyl-[protein] + ATP = O-phospho-L-threonyl-[protein] + ADP + H(+)</text>
        <dbReference type="Rhea" id="RHEA:46608"/>
        <dbReference type="Rhea" id="RHEA-COMP:11060"/>
        <dbReference type="Rhea" id="RHEA-COMP:11605"/>
        <dbReference type="ChEBI" id="CHEBI:15378"/>
        <dbReference type="ChEBI" id="CHEBI:30013"/>
        <dbReference type="ChEBI" id="CHEBI:30616"/>
        <dbReference type="ChEBI" id="CHEBI:61977"/>
        <dbReference type="ChEBI" id="CHEBI:456216"/>
        <dbReference type="EC" id="2.7.11.1"/>
    </reaction>
</comment>
<dbReference type="InterPro" id="IPR001480">
    <property type="entry name" value="Bulb-type_lectin_dom"/>
</dbReference>
<name>A0AAD8N081_9APIA</name>
<dbReference type="CDD" id="cd01098">
    <property type="entry name" value="PAN_AP_plant"/>
    <property type="match status" value="1"/>
</dbReference>
<feature type="domain" description="EGF-like" evidence="15">
    <location>
        <begin position="287"/>
        <end position="323"/>
    </location>
</feature>
<dbReference type="Proteomes" id="UP001237642">
    <property type="component" value="Unassembled WGS sequence"/>
</dbReference>
<comment type="caution">
    <text evidence="18">The sequence shown here is derived from an EMBL/GenBank/DDBJ whole genome shotgun (WGS) entry which is preliminary data.</text>
</comment>
<protein>
    <recommendedName>
        <fullName evidence="11">Receptor-like serine/threonine-protein kinase</fullName>
        <ecNumber evidence="11">2.7.11.1</ecNumber>
    </recommendedName>
</protein>
<dbReference type="GO" id="GO:0048544">
    <property type="term" value="P:recognition of pollen"/>
    <property type="evidence" value="ECO:0007669"/>
    <property type="project" value="InterPro"/>
</dbReference>
<dbReference type="PROSITE" id="PS00108">
    <property type="entry name" value="PROTEIN_KINASE_ST"/>
    <property type="match status" value="1"/>
</dbReference>
<evidence type="ECO:0000256" key="7">
    <source>
        <dbReference type="ARBA" id="ARBA00023157"/>
    </source>
</evidence>
<reference evidence="18" key="2">
    <citation type="submission" date="2023-05" db="EMBL/GenBank/DDBJ databases">
        <authorList>
            <person name="Schelkunov M.I."/>
        </authorList>
    </citation>
    <scope>NUCLEOTIDE SEQUENCE</scope>
    <source>
        <strain evidence="18">Hsosn_3</strain>
        <tissue evidence="18">Leaf</tissue>
    </source>
</reference>
<keyword evidence="2 11" id="KW-0808">Transferase</keyword>
<dbReference type="SMART" id="SM00108">
    <property type="entry name" value="B_lectin"/>
    <property type="match status" value="1"/>
</dbReference>
<dbReference type="InterPro" id="IPR003609">
    <property type="entry name" value="Pan_app"/>
</dbReference>
<dbReference type="Pfam" id="PF01453">
    <property type="entry name" value="B_lectin"/>
    <property type="match status" value="1"/>
</dbReference>
<dbReference type="PROSITE" id="PS50927">
    <property type="entry name" value="BULB_LECTIN"/>
    <property type="match status" value="1"/>
</dbReference>
<evidence type="ECO:0000256" key="2">
    <source>
        <dbReference type="ARBA" id="ARBA00022679"/>
    </source>
</evidence>
<comment type="similarity">
    <text evidence="11">Belongs to the protein kinase superfamily. Ser/Thr protein kinase family.</text>
</comment>
<evidence type="ECO:0000259" key="15">
    <source>
        <dbReference type="PROSITE" id="PS50026"/>
    </source>
</evidence>
<dbReference type="InterPro" id="IPR001245">
    <property type="entry name" value="Ser-Thr/Tyr_kinase_cat_dom"/>
</dbReference>
<evidence type="ECO:0000256" key="12">
    <source>
        <dbReference type="PROSITE-ProRule" id="PRU00076"/>
    </source>
</evidence>
<dbReference type="FunFam" id="2.90.10.10:FF:000004">
    <property type="entry name" value="G-type lectin S-receptor-like serine/threonine-protein kinase"/>
    <property type="match status" value="1"/>
</dbReference>
<dbReference type="Gene3D" id="3.50.4.10">
    <property type="entry name" value="Hepatocyte Growth Factor"/>
    <property type="match status" value="1"/>
</dbReference>
<evidence type="ECO:0000256" key="8">
    <source>
        <dbReference type="ARBA" id="ARBA00023180"/>
    </source>
</evidence>
<dbReference type="CDD" id="cd14066">
    <property type="entry name" value="STKc_IRAK"/>
    <property type="match status" value="1"/>
</dbReference>
<dbReference type="FunFam" id="1.10.510.10:FF:000060">
    <property type="entry name" value="G-type lectin S-receptor-like serine/threonine-protein kinase"/>
    <property type="match status" value="1"/>
</dbReference>
<evidence type="ECO:0000256" key="3">
    <source>
        <dbReference type="ARBA" id="ARBA00022729"/>
    </source>
</evidence>
<dbReference type="InterPro" id="IPR011009">
    <property type="entry name" value="Kinase-like_dom_sf"/>
</dbReference>
<dbReference type="Pfam" id="PF07714">
    <property type="entry name" value="PK_Tyr_Ser-Thr"/>
    <property type="match status" value="1"/>
</dbReference>
<dbReference type="Gene3D" id="2.90.10.10">
    <property type="entry name" value="Bulb-type lectin domain"/>
    <property type="match status" value="1"/>
</dbReference>
<evidence type="ECO:0000256" key="11">
    <source>
        <dbReference type="PIRNR" id="PIRNR000641"/>
    </source>
</evidence>
<keyword evidence="6 11" id="KW-0067">ATP-binding</keyword>
<dbReference type="PANTHER" id="PTHR32444">
    <property type="entry name" value="BULB-TYPE LECTIN DOMAIN-CONTAINING PROTEIN"/>
    <property type="match status" value="1"/>
</dbReference>
<dbReference type="SUPFAM" id="SSF56112">
    <property type="entry name" value="Protein kinase-like (PK-like)"/>
    <property type="match status" value="1"/>
</dbReference>
<evidence type="ECO:0000256" key="9">
    <source>
        <dbReference type="ARBA" id="ARBA00047899"/>
    </source>
</evidence>
<dbReference type="GO" id="GO:0004674">
    <property type="term" value="F:protein serine/threonine kinase activity"/>
    <property type="evidence" value="ECO:0007669"/>
    <property type="project" value="UniProtKB-KW"/>
</dbReference>
<dbReference type="Pfam" id="PF00954">
    <property type="entry name" value="S_locus_glycop"/>
    <property type="match status" value="1"/>
</dbReference>
<dbReference type="FunFam" id="3.30.200.20:FF:000195">
    <property type="entry name" value="G-type lectin S-receptor-like serine/threonine-protein kinase"/>
    <property type="match status" value="1"/>
</dbReference>
<feature type="domain" description="Apple" evidence="17">
    <location>
        <begin position="342"/>
        <end position="423"/>
    </location>
</feature>
<organism evidence="18 19">
    <name type="scientific">Heracleum sosnowskyi</name>
    <dbReference type="NCBI Taxonomy" id="360622"/>
    <lineage>
        <taxon>Eukaryota</taxon>
        <taxon>Viridiplantae</taxon>
        <taxon>Streptophyta</taxon>
        <taxon>Embryophyta</taxon>
        <taxon>Tracheophyta</taxon>
        <taxon>Spermatophyta</taxon>
        <taxon>Magnoliopsida</taxon>
        <taxon>eudicotyledons</taxon>
        <taxon>Gunneridae</taxon>
        <taxon>Pentapetalae</taxon>
        <taxon>asterids</taxon>
        <taxon>campanulids</taxon>
        <taxon>Apiales</taxon>
        <taxon>Apiaceae</taxon>
        <taxon>Apioideae</taxon>
        <taxon>apioid superclade</taxon>
        <taxon>Tordylieae</taxon>
        <taxon>Tordyliinae</taxon>
        <taxon>Heracleum</taxon>
    </lineage>
</organism>
<gene>
    <name evidence="18" type="ORF">POM88_010785</name>
</gene>
<keyword evidence="19" id="KW-1185">Reference proteome</keyword>
<dbReference type="Gene3D" id="1.10.510.10">
    <property type="entry name" value="Transferase(Phosphotransferase) domain 1"/>
    <property type="match status" value="1"/>
</dbReference>
<dbReference type="EC" id="2.7.11.1" evidence="11"/>
<keyword evidence="1 11" id="KW-0723">Serine/threonine-protein kinase</keyword>
<dbReference type="PROSITE" id="PS50948">
    <property type="entry name" value="PAN"/>
    <property type="match status" value="1"/>
</dbReference>
<comment type="catalytic activity">
    <reaction evidence="10 11">
        <text>L-seryl-[protein] + ATP = O-phospho-L-seryl-[protein] + ADP + H(+)</text>
        <dbReference type="Rhea" id="RHEA:17989"/>
        <dbReference type="Rhea" id="RHEA-COMP:9863"/>
        <dbReference type="Rhea" id="RHEA-COMP:11604"/>
        <dbReference type="ChEBI" id="CHEBI:15378"/>
        <dbReference type="ChEBI" id="CHEBI:29999"/>
        <dbReference type="ChEBI" id="CHEBI:30616"/>
        <dbReference type="ChEBI" id="CHEBI:83421"/>
        <dbReference type="ChEBI" id="CHEBI:456216"/>
        <dbReference type="EC" id="2.7.11.1"/>
    </reaction>
</comment>
<evidence type="ECO:0000256" key="13">
    <source>
        <dbReference type="SAM" id="SignalP"/>
    </source>
</evidence>
<feature type="domain" description="Bulb-type lectin" evidence="16">
    <location>
        <begin position="24"/>
        <end position="145"/>
    </location>
</feature>
<evidence type="ECO:0000313" key="18">
    <source>
        <dbReference type="EMBL" id="KAK1391729.1"/>
    </source>
</evidence>
<feature type="chain" id="PRO_5042219936" description="Receptor-like serine/threonine-protein kinase" evidence="13">
    <location>
        <begin position="24"/>
        <end position="732"/>
    </location>
</feature>
<keyword evidence="3 13" id="KW-0732">Signal</keyword>
<dbReference type="PROSITE" id="PS50026">
    <property type="entry name" value="EGF_3"/>
    <property type="match status" value="1"/>
</dbReference>
<feature type="domain" description="Protein kinase" evidence="14">
    <location>
        <begin position="488"/>
        <end position="732"/>
    </location>
</feature>